<dbReference type="OrthoDB" id="241529at2"/>
<dbReference type="EMBL" id="CP036316">
    <property type="protein sequence ID" value="QDT65443.1"/>
    <property type="molecule type" value="Genomic_DNA"/>
</dbReference>
<evidence type="ECO:0000256" key="11">
    <source>
        <dbReference type="ARBA" id="ARBA00048684"/>
    </source>
</evidence>
<dbReference type="KEGG" id="chya:V22_26960"/>
<evidence type="ECO:0000256" key="5">
    <source>
        <dbReference type="ARBA" id="ARBA00012765"/>
    </source>
</evidence>
<evidence type="ECO:0000256" key="7">
    <source>
        <dbReference type="ARBA" id="ARBA00022490"/>
    </source>
</evidence>
<comment type="pathway">
    <text evidence="3 12">One-carbon metabolism; formaldehyde degradation; formate from formaldehyde (H(4)MPT route): step 3/5.</text>
</comment>
<comment type="catalytic activity">
    <reaction evidence="11 12">
        <text>5,10-methenyl-5,6,7,8-tetrahydromethanopterin + H2O = N(5)-formyl-5,6,7,8-tetrahydromethanopterin + H(+)</text>
        <dbReference type="Rhea" id="RHEA:19053"/>
        <dbReference type="ChEBI" id="CHEBI:15377"/>
        <dbReference type="ChEBI" id="CHEBI:15378"/>
        <dbReference type="ChEBI" id="CHEBI:58018"/>
        <dbReference type="ChEBI" id="CHEBI:58337"/>
        <dbReference type="EC" id="3.5.4.27"/>
    </reaction>
</comment>
<protein>
    <recommendedName>
        <fullName evidence="6 12">Methenyltetrahydromethanopterin cyclohydrolase</fullName>
        <ecNumber evidence="5 12">3.5.4.27</ecNumber>
    </recommendedName>
    <alternativeName>
        <fullName evidence="10 12">Methenyl-H4MPT cyclohydrolase</fullName>
    </alternativeName>
</protein>
<keyword evidence="8 12" id="KW-0554">One-carbon metabolism</keyword>
<comment type="similarity">
    <text evidence="4 12">Belongs to the MCH family.</text>
</comment>
<evidence type="ECO:0000256" key="4">
    <source>
        <dbReference type="ARBA" id="ARBA00006902"/>
    </source>
</evidence>
<keyword evidence="7 12" id="KW-0963">Cytoplasm</keyword>
<organism evidence="13 14">
    <name type="scientific">Calycomorphotria hydatis</name>
    <dbReference type="NCBI Taxonomy" id="2528027"/>
    <lineage>
        <taxon>Bacteria</taxon>
        <taxon>Pseudomonadati</taxon>
        <taxon>Planctomycetota</taxon>
        <taxon>Planctomycetia</taxon>
        <taxon>Planctomycetales</taxon>
        <taxon>Planctomycetaceae</taxon>
        <taxon>Calycomorphotria</taxon>
    </lineage>
</organism>
<proteinExistence type="inferred from homology"/>
<dbReference type="Pfam" id="PF02289">
    <property type="entry name" value="MCH"/>
    <property type="match status" value="1"/>
</dbReference>
<dbReference type="SUPFAM" id="SSF56199">
    <property type="entry name" value="Methenyltetrahydromethanopterin cyclohydrolase"/>
    <property type="match status" value="1"/>
</dbReference>
<keyword evidence="14" id="KW-1185">Reference proteome</keyword>
<evidence type="ECO:0000256" key="1">
    <source>
        <dbReference type="ARBA" id="ARBA00004058"/>
    </source>
</evidence>
<keyword evidence="9 12" id="KW-0378">Hydrolase</keyword>
<name>A0A517TAP3_9PLAN</name>
<dbReference type="InterPro" id="IPR003209">
    <property type="entry name" value="METHMP_CycHdrlase"/>
</dbReference>
<evidence type="ECO:0000256" key="10">
    <source>
        <dbReference type="ARBA" id="ARBA00030468"/>
    </source>
</evidence>
<dbReference type="GO" id="GO:0005737">
    <property type="term" value="C:cytoplasm"/>
    <property type="evidence" value="ECO:0007669"/>
    <property type="project" value="UniProtKB-SubCell"/>
</dbReference>
<evidence type="ECO:0000256" key="2">
    <source>
        <dbReference type="ARBA" id="ARBA00004496"/>
    </source>
</evidence>
<gene>
    <name evidence="12 13" type="primary">mch</name>
    <name evidence="13" type="ORF">V22_26960</name>
</gene>
<evidence type="ECO:0000256" key="6">
    <source>
        <dbReference type="ARBA" id="ARBA00020597"/>
    </source>
</evidence>
<dbReference type="NCBIfam" id="TIGR03120">
    <property type="entry name" value="one_C_mch"/>
    <property type="match status" value="1"/>
</dbReference>
<dbReference type="GO" id="GO:0046294">
    <property type="term" value="P:formaldehyde catabolic process"/>
    <property type="evidence" value="ECO:0007669"/>
    <property type="project" value="UniProtKB-UniRule"/>
</dbReference>
<dbReference type="EC" id="3.5.4.27" evidence="5 12"/>
<evidence type="ECO:0000256" key="9">
    <source>
        <dbReference type="ARBA" id="ARBA00022801"/>
    </source>
</evidence>
<dbReference type="AlphaFoldDB" id="A0A517TAP3"/>
<dbReference type="UniPathway" id="UPA00562">
    <property type="reaction ID" value="UER00703"/>
</dbReference>
<dbReference type="GO" id="GO:0006730">
    <property type="term" value="P:one-carbon metabolic process"/>
    <property type="evidence" value="ECO:0007669"/>
    <property type="project" value="UniProtKB-UniRule"/>
</dbReference>
<dbReference type="RefSeq" id="WP_145263446.1">
    <property type="nucleotide sequence ID" value="NZ_CP036316.1"/>
</dbReference>
<dbReference type="HAMAP" id="MF_00486">
    <property type="entry name" value="McH"/>
    <property type="match status" value="1"/>
</dbReference>
<evidence type="ECO:0000313" key="13">
    <source>
        <dbReference type="EMBL" id="QDT65443.1"/>
    </source>
</evidence>
<dbReference type="GO" id="GO:0018759">
    <property type="term" value="F:methenyltetrahydromethanopterin cyclohydrolase activity"/>
    <property type="evidence" value="ECO:0007669"/>
    <property type="project" value="UniProtKB-UniRule"/>
</dbReference>
<evidence type="ECO:0000256" key="8">
    <source>
        <dbReference type="ARBA" id="ARBA00022563"/>
    </source>
</evidence>
<accession>A0A517TAP3</accession>
<evidence type="ECO:0000313" key="14">
    <source>
        <dbReference type="Proteomes" id="UP000319976"/>
    </source>
</evidence>
<dbReference type="Gene3D" id="3.10.340.11">
    <property type="entry name" value="Methenyltetrahydromethanopterin Cyclohydrolase, Chain A, domain 1"/>
    <property type="match status" value="1"/>
</dbReference>
<sequence length="318" mass="34253">MPLPTLNDSATAVVENCRRRADELRVVRSIVNGAEVLDFGQQATGGLSAGVELARICMAGLGDIQLVPGNAPFSALPQVSVRTDFPFESCLLSQYAGWKIQTEKFFGMGSGPLRAVSCVEDLFAEFDYREQPQHGVLVLESSSSIDDEVVNLLSEKSGLSPEQLTICIAPTASLAGTLQVVARSVETCLHKLHELKFDVRQIRSGMGVAPLPPVAKDDLSGIGLTNDAILYGGHVTLWVTAEDDQLAEIGPQVPSSASDMHGSPFLELFKAANYDFYEIDPHLFSPATVQFINLSSGRVFQFGEVAPAVLEKSFSMSF</sequence>
<dbReference type="Gene3D" id="3.30.1030.10">
    <property type="entry name" value="Methenyltetrahydromethanopterin Cyclohydrolase, Chain A, domain 2"/>
    <property type="match status" value="1"/>
</dbReference>
<comment type="subcellular location">
    <subcellularLocation>
        <location evidence="2 12">Cytoplasm</location>
    </subcellularLocation>
</comment>
<reference evidence="13 14" key="1">
    <citation type="submission" date="2019-02" db="EMBL/GenBank/DDBJ databases">
        <title>Deep-cultivation of Planctomycetes and their phenomic and genomic characterization uncovers novel biology.</title>
        <authorList>
            <person name="Wiegand S."/>
            <person name="Jogler M."/>
            <person name="Boedeker C."/>
            <person name="Pinto D."/>
            <person name="Vollmers J."/>
            <person name="Rivas-Marin E."/>
            <person name="Kohn T."/>
            <person name="Peeters S.H."/>
            <person name="Heuer A."/>
            <person name="Rast P."/>
            <person name="Oberbeckmann S."/>
            <person name="Bunk B."/>
            <person name="Jeske O."/>
            <person name="Meyerdierks A."/>
            <person name="Storesund J.E."/>
            <person name="Kallscheuer N."/>
            <person name="Luecker S."/>
            <person name="Lage O.M."/>
            <person name="Pohl T."/>
            <person name="Merkel B.J."/>
            <person name="Hornburger P."/>
            <person name="Mueller R.-W."/>
            <person name="Bruemmer F."/>
            <person name="Labrenz M."/>
            <person name="Spormann A.M."/>
            <person name="Op den Camp H."/>
            <person name="Overmann J."/>
            <person name="Amann R."/>
            <person name="Jetten M.S.M."/>
            <person name="Mascher T."/>
            <person name="Medema M.H."/>
            <person name="Devos D.P."/>
            <person name="Kaster A.-K."/>
            <person name="Ovreas L."/>
            <person name="Rohde M."/>
            <person name="Galperin M.Y."/>
            <person name="Jogler C."/>
        </authorList>
    </citation>
    <scope>NUCLEOTIDE SEQUENCE [LARGE SCALE GENOMIC DNA]</scope>
    <source>
        <strain evidence="13 14">V22</strain>
    </source>
</reference>
<dbReference type="Proteomes" id="UP000319976">
    <property type="component" value="Chromosome"/>
</dbReference>
<evidence type="ECO:0000256" key="12">
    <source>
        <dbReference type="HAMAP-Rule" id="MF_00486"/>
    </source>
</evidence>
<evidence type="ECO:0000256" key="3">
    <source>
        <dbReference type="ARBA" id="ARBA00005087"/>
    </source>
</evidence>
<comment type="function">
    <text evidence="1 12">Catalyzes the hydrolysis of methenyl-H(4)MPT(+) to 5-formyl-H(4)MPT.</text>
</comment>